<dbReference type="NCBIfam" id="TIGR01509">
    <property type="entry name" value="HAD-SF-IA-v3"/>
    <property type="match status" value="1"/>
</dbReference>
<dbReference type="Gene3D" id="1.10.150.240">
    <property type="entry name" value="Putative phosphatase, domain 2"/>
    <property type="match status" value="1"/>
</dbReference>
<dbReference type="InterPro" id="IPR051600">
    <property type="entry name" value="Beta-PGM-like"/>
</dbReference>
<protein>
    <recommendedName>
        <fullName evidence="10">Beta-phosphoglucomutase</fullName>
        <ecNumber evidence="9">5.4.2.6</ecNumber>
    </recommendedName>
</protein>
<keyword evidence="5" id="KW-0460">Magnesium</keyword>
<evidence type="ECO:0000256" key="4">
    <source>
        <dbReference type="ARBA" id="ARBA00022723"/>
    </source>
</evidence>
<dbReference type="EC" id="5.4.2.6" evidence="9"/>
<accession>A0A8J2U0K6</accession>
<dbReference type="InterPro" id="IPR010976">
    <property type="entry name" value="B-phosphoglucomutase_hydrolase"/>
</dbReference>
<gene>
    <name evidence="11" type="ORF">GCM10011333_30220</name>
</gene>
<comment type="catalytic activity">
    <reaction evidence="8">
        <text>beta-D-glucose 1-phosphate = beta-D-glucose 6-phosphate</text>
        <dbReference type="Rhea" id="RHEA:20113"/>
        <dbReference type="ChEBI" id="CHEBI:57684"/>
        <dbReference type="ChEBI" id="CHEBI:58247"/>
        <dbReference type="EC" id="5.4.2.6"/>
    </reaction>
</comment>
<dbReference type="AlphaFoldDB" id="A0A8J2U0K6"/>
<reference evidence="11" key="1">
    <citation type="journal article" date="2014" name="Int. J. Syst. Evol. Microbiol.">
        <title>Complete genome sequence of Corynebacterium casei LMG S-19264T (=DSM 44701T), isolated from a smear-ripened cheese.</title>
        <authorList>
            <consortium name="US DOE Joint Genome Institute (JGI-PGF)"/>
            <person name="Walter F."/>
            <person name="Albersmeier A."/>
            <person name="Kalinowski J."/>
            <person name="Ruckert C."/>
        </authorList>
    </citation>
    <scope>NUCLEOTIDE SEQUENCE</scope>
    <source>
        <strain evidence="11">CGMCC 1.12785</strain>
    </source>
</reference>
<evidence type="ECO:0000256" key="1">
    <source>
        <dbReference type="ARBA" id="ARBA00001946"/>
    </source>
</evidence>
<comment type="cofactor">
    <cofactor evidence="1">
        <name>Mg(2+)</name>
        <dbReference type="ChEBI" id="CHEBI:18420"/>
    </cofactor>
</comment>
<evidence type="ECO:0000256" key="5">
    <source>
        <dbReference type="ARBA" id="ARBA00022842"/>
    </source>
</evidence>
<comment type="caution">
    <text evidence="11">The sequence shown here is derived from an EMBL/GenBank/DDBJ whole genome shotgun (WGS) entry which is preliminary data.</text>
</comment>
<keyword evidence="7" id="KW-0119">Carbohydrate metabolism</keyword>
<comment type="similarity">
    <text evidence="2">Belongs to the HAD-like hydrolase superfamily. CbbY/CbbZ/Gph/YieH family.</text>
</comment>
<evidence type="ECO:0000256" key="3">
    <source>
        <dbReference type="ARBA" id="ARBA00022553"/>
    </source>
</evidence>
<evidence type="ECO:0000256" key="2">
    <source>
        <dbReference type="ARBA" id="ARBA00006171"/>
    </source>
</evidence>
<evidence type="ECO:0000313" key="11">
    <source>
        <dbReference type="EMBL" id="GGA25179.1"/>
    </source>
</evidence>
<dbReference type="SFLD" id="SFLDS00003">
    <property type="entry name" value="Haloacid_Dehalogenase"/>
    <property type="match status" value="1"/>
</dbReference>
<dbReference type="InterPro" id="IPR006439">
    <property type="entry name" value="HAD-SF_hydro_IA"/>
</dbReference>
<evidence type="ECO:0000256" key="7">
    <source>
        <dbReference type="ARBA" id="ARBA00023277"/>
    </source>
</evidence>
<dbReference type="GO" id="GO:0008801">
    <property type="term" value="F:beta-phosphoglucomutase activity"/>
    <property type="evidence" value="ECO:0007669"/>
    <property type="project" value="UniProtKB-EC"/>
</dbReference>
<evidence type="ECO:0000256" key="8">
    <source>
        <dbReference type="ARBA" id="ARBA00044926"/>
    </source>
</evidence>
<reference evidence="11" key="2">
    <citation type="submission" date="2020-09" db="EMBL/GenBank/DDBJ databases">
        <authorList>
            <person name="Sun Q."/>
            <person name="Zhou Y."/>
        </authorList>
    </citation>
    <scope>NUCLEOTIDE SEQUENCE</scope>
    <source>
        <strain evidence="11">CGMCC 1.12785</strain>
    </source>
</reference>
<evidence type="ECO:0000256" key="6">
    <source>
        <dbReference type="ARBA" id="ARBA00023235"/>
    </source>
</evidence>
<keyword evidence="12" id="KW-1185">Reference proteome</keyword>
<dbReference type="Pfam" id="PF00702">
    <property type="entry name" value="Hydrolase"/>
    <property type="match status" value="1"/>
</dbReference>
<name>A0A8J2U0K6_9MICO</name>
<organism evidence="11 12">
    <name type="scientific">Sediminivirga luteola</name>
    <dbReference type="NCBI Taxonomy" id="1774748"/>
    <lineage>
        <taxon>Bacteria</taxon>
        <taxon>Bacillati</taxon>
        <taxon>Actinomycetota</taxon>
        <taxon>Actinomycetes</taxon>
        <taxon>Micrococcales</taxon>
        <taxon>Brevibacteriaceae</taxon>
        <taxon>Sediminivirga</taxon>
    </lineage>
</organism>
<keyword evidence="4" id="KW-0479">Metal-binding</keyword>
<dbReference type="RefSeq" id="WP_188551736.1">
    <property type="nucleotide sequence ID" value="NZ_BMFY01000016.1"/>
</dbReference>
<dbReference type="SUPFAM" id="SSF56784">
    <property type="entry name" value="HAD-like"/>
    <property type="match status" value="1"/>
</dbReference>
<evidence type="ECO:0000313" key="12">
    <source>
        <dbReference type="Proteomes" id="UP000616114"/>
    </source>
</evidence>
<dbReference type="Gene3D" id="3.40.50.1000">
    <property type="entry name" value="HAD superfamily/HAD-like"/>
    <property type="match status" value="1"/>
</dbReference>
<dbReference type="Proteomes" id="UP000616114">
    <property type="component" value="Unassembled WGS sequence"/>
</dbReference>
<dbReference type="InterPro" id="IPR023214">
    <property type="entry name" value="HAD_sf"/>
</dbReference>
<dbReference type="EMBL" id="BMFY01000016">
    <property type="protein sequence ID" value="GGA25179.1"/>
    <property type="molecule type" value="Genomic_DNA"/>
</dbReference>
<dbReference type="InterPro" id="IPR036412">
    <property type="entry name" value="HAD-like_sf"/>
</dbReference>
<dbReference type="PANTHER" id="PTHR46193:SF18">
    <property type="entry name" value="HEXITOL PHOSPHATASE B"/>
    <property type="match status" value="1"/>
</dbReference>
<dbReference type="InterPro" id="IPR023198">
    <property type="entry name" value="PGP-like_dom2"/>
</dbReference>
<dbReference type="PANTHER" id="PTHR46193">
    <property type="entry name" value="6-PHOSPHOGLUCONATE PHOSPHATASE"/>
    <property type="match status" value="1"/>
</dbReference>
<proteinExistence type="inferred from homology"/>
<sequence>MPAVSTTVPDPSRRYRAVILDMDGVVTDTASVHALAWKQLFDEALSQITSTLQAPFDAVHDYLNYVDGKPRTGGIESFLASRGLRVPPGSPDDEPGVLTVHGLAAAKQGYFQAILERDGIALFGSTVELLRVLHARGVPLALVSSSKNATAMVQQADLEKYFSRIVDGNEAARLGLPGKPAPDMFVTAARDLGVEPAEAIVVEDAISGVQSAKAGGFGLVIGLNREGAAERLAQAGADVVVGDLAELDVAALVVAPGE</sequence>
<evidence type="ECO:0000256" key="9">
    <source>
        <dbReference type="ARBA" id="ARBA00044968"/>
    </source>
</evidence>
<dbReference type="NCBIfam" id="TIGR02009">
    <property type="entry name" value="PGMB-YQAB-SF"/>
    <property type="match status" value="1"/>
</dbReference>
<dbReference type="GO" id="GO:0046872">
    <property type="term" value="F:metal ion binding"/>
    <property type="evidence" value="ECO:0007669"/>
    <property type="project" value="UniProtKB-KW"/>
</dbReference>
<evidence type="ECO:0000256" key="10">
    <source>
        <dbReference type="ARBA" id="ARBA00044991"/>
    </source>
</evidence>
<dbReference type="SFLD" id="SFLDG01129">
    <property type="entry name" value="C1.5:_HAD__Beta-PGM__Phosphata"/>
    <property type="match status" value="1"/>
</dbReference>
<keyword evidence="6" id="KW-0413">Isomerase</keyword>
<keyword evidence="3" id="KW-0597">Phosphoprotein</keyword>